<dbReference type="Proteomes" id="UP000322873">
    <property type="component" value="Unassembled WGS sequence"/>
</dbReference>
<gene>
    <name evidence="3" type="ORF">EYC84_007620</name>
</gene>
<evidence type="ECO:0000256" key="1">
    <source>
        <dbReference type="SAM" id="Coils"/>
    </source>
</evidence>
<sequence length="386" mass="43665">MVISRPQTIRYYPTKTIPDGFLPPSTETKSKGSQCRQSASVPGPERSARSSMSTLVEDNAQIATRTSLEDSDSITPSNYSCLDHLVAIIQIMFCMLVFKNMRMRSTRIPQSQSSDIDGFILPVQVLSSRRDTEKQPVPKRAKCTFDTGNMQGDIVSREFVEKVLEYPESNFVPLTVEEKEGGFGVTGHKLVPEGAIYLTWYHRKSTRVFHNMRFLISPHPQCDLIIGARSIKKYNLLGVLNLMTTSAKVAHTTKISIDEEQERLEENWLKRKKSFEEKDSELIGAGVELKDVENDQDWKDRKNKRDVAEKRYEIHKAEAEAANDNERVVKLHNELNTLLKYETHTIQSASDTTASGIEKQSRSIPTQRTVKTTVETSSSTSSSNEK</sequence>
<feature type="coiled-coil region" evidence="1">
    <location>
        <begin position="305"/>
        <end position="334"/>
    </location>
</feature>
<evidence type="ECO:0000313" key="4">
    <source>
        <dbReference type="Proteomes" id="UP000322873"/>
    </source>
</evidence>
<feature type="compositionally biased region" description="Polar residues" evidence="2">
    <location>
        <begin position="25"/>
        <end position="40"/>
    </location>
</feature>
<protein>
    <submittedName>
        <fullName evidence="3">Uncharacterized protein</fullName>
    </submittedName>
</protein>
<feature type="region of interest" description="Disordered" evidence="2">
    <location>
        <begin position="347"/>
        <end position="386"/>
    </location>
</feature>
<name>A0A5M9JNL2_MONFR</name>
<evidence type="ECO:0000256" key="2">
    <source>
        <dbReference type="SAM" id="MobiDB-lite"/>
    </source>
</evidence>
<dbReference type="AlphaFoldDB" id="A0A5M9JNL2"/>
<accession>A0A5M9JNL2</accession>
<comment type="caution">
    <text evidence="3">The sequence shown here is derived from an EMBL/GenBank/DDBJ whole genome shotgun (WGS) entry which is preliminary data.</text>
</comment>
<dbReference type="VEuPathDB" id="FungiDB:MFRU_012g01470"/>
<keyword evidence="4" id="KW-1185">Reference proteome</keyword>
<dbReference type="EMBL" id="VICG01000009">
    <property type="protein sequence ID" value="KAA8568605.1"/>
    <property type="molecule type" value="Genomic_DNA"/>
</dbReference>
<organism evidence="3 4">
    <name type="scientific">Monilinia fructicola</name>
    <name type="common">Brown rot fungus</name>
    <name type="synonym">Ciboria fructicola</name>
    <dbReference type="NCBI Taxonomy" id="38448"/>
    <lineage>
        <taxon>Eukaryota</taxon>
        <taxon>Fungi</taxon>
        <taxon>Dikarya</taxon>
        <taxon>Ascomycota</taxon>
        <taxon>Pezizomycotina</taxon>
        <taxon>Leotiomycetes</taxon>
        <taxon>Helotiales</taxon>
        <taxon>Sclerotiniaceae</taxon>
        <taxon>Monilinia</taxon>
    </lineage>
</organism>
<proteinExistence type="predicted"/>
<feature type="compositionally biased region" description="Low complexity" evidence="2">
    <location>
        <begin position="369"/>
        <end position="386"/>
    </location>
</feature>
<evidence type="ECO:0000313" key="3">
    <source>
        <dbReference type="EMBL" id="KAA8568605.1"/>
    </source>
</evidence>
<reference evidence="3 4" key="1">
    <citation type="submission" date="2019-06" db="EMBL/GenBank/DDBJ databases">
        <title>Genome Sequence of the Brown Rot Fungal Pathogen Monilinia fructicola.</title>
        <authorList>
            <person name="De Miccolis Angelini R.M."/>
            <person name="Landi L."/>
            <person name="Abate D."/>
            <person name="Pollastro S."/>
            <person name="Romanazzi G."/>
            <person name="Faretra F."/>
        </authorList>
    </citation>
    <scope>NUCLEOTIDE SEQUENCE [LARGE SCALE GENOMIC DNA]</scope>
    <source>
        <strain evidence="3 4">Mfrc123</strain>
    </source>
</reference>
<keyword evidence="1" id="KW-0175">Coiled coil</keyword>
<feature type="region of interest" description="Disordered" evidence="2">
    <location>
        <begin position="14"/>
        <end position="53"/>
    </location>
</feature>